<organism evidence="2 3">
    <name type="scientific">Kineobactrum salinum</name>
    <dbReference type="NCBI Taxonomy" id="2708301"/>
    <lineage>
        <taxon>Bacteria</taxon>
        <taxon>Pseudomonadati</taxon>
        <taxon>Pseudomonadota</taxon>
        <taxon>Gammaproteobacteria</taxon>
        <taxon>Cellvibrionales</taxon>
        <taxon>Halieaceae</taxon>
        <taxon>Kineobactrum</taxon>
    </lineage>
</organism>
<dbReference type="SMART" id="SM00953">
    <property type="entry name" value="RES"/>
    <property type="match status" value="1"/>
</dbReference>
<dbReference type="KEGG" id="kim:G3T16_11515"/>
<protein>
    <submittedName>
        <fullName evidence="2">RES family NAD+ phosphorylase</fullName>
    </submittedName>
</protein>
<proteinExistence type="predicted"/>
<accession>A0A6C0U6W7</accession>
<dbReference type="EMBL" id="CP048711">
    <property type="protein sequence ID" value="QIB67643.1"/>
    <property type="molecule type" value="Genomic_DNA"/>
</dbReference>
<feature type="domain" description="RES" evidence="1">
    <location>
        <begin position="77"/>
        <end position="204"/>
    </location>
</feature>
<evidence type="ECO:0000313" key="3">
    <source>
        <dbReference type="Proteomes" id="UP000477680"/>
    </source>
</evidence>
<dbReference type="Proteomes" id="UP000477680">
    <property type="component" value="Chromosome"/>
</dbReference>
<keyword evidence="3" id="KW-1185">Reference proteome</keyword>
<dbReference type="InterPro" id="IPR014914">
    <property type="entry name" value="RES_dom"/>
</dbReference>
<gene>
    <name evidence="2" type="ORF">G3T16_11515</name>
</gene>
<dbReference type="AlphaFoldDB" id="A0A6C0U6W7"/>
<dbReference type="Pfam" id="PF08808">
    <property type="entry name" value="RES"/>
    <property type="match status" value="1"/>
</dbReference>
<name>A0A6C0U6W7_9GAMM</name>
<evidence type="ECO:0000259" key="1">
    <source>
        <dbReference type="SMART" id="SM00953"/>
    </source>
</evidence>
<evidence type="ECO:0000313" key="2">
    <source>
        <dbReference type="EMBL" id="QIB67643.1"/>
    </source>
</evidence>
<sequence length="229" mass="25947">MVIPRRHERWARGVRIIPSIYPPIGLFDEVADPADLEAVFAVEQLTNPRLREEVGTLALVPREDRISGPGTTPIMAAFTHPNREGSRFSPGGYGVYYVADGVETAIAETRYHRERLLRYQDIGPQRLQMRAYVGAVEAEWVDLRGLRGEYPELYARDSYAASQPFGQGCRDERAWGIAYHSVRHDEGQCLGVFRPAACRPVRQSSHYEYCYDGQRISHVARIIELASAR</sequence>
<reference evidence="2 3" key="1">
    <citation type="submission" date="2020-02" db="EMBL/GenBank/DDBJ databases">
        <title>Genome sequencing for Kineobactrum sp. M2.</title>
        <authorList>
            <person name="Park S.-J."/>
        </authorList>
    </citation>
    <scope>NUCLEOTIDE SEQUENCE [LARGE SCALE GENOMIC DNA]</scope>
    <source>
        <strain evidence="2 3">M2</strain>
    </source>
</reference>